<gene>
    <name evidence="5" type="ORF">J2751_002081</name>
</gene>
<dbReference type="AlphaFoldDB" id="A0A8T4GEV9"/>
<evidence type="ECO:0000313" key="5">
    <source>
        <dbReference type="EMBL" id="MBP1923044.1"/>
    </source>
</evidence>
<comment type="caution">
    <text evidence="5">The sequence shown here is derived from an EMBL/GenBank/DDBJ whole genome shotgun (WGS) entry which is preliminary data.</text>
</comment>
<name>A0A8T4GEV9_9EURY</name>
<feature type="domain" description="Blue (type 1) copper" evidence="4">
    <location>
        <begin position="94"/>
        <end position="183"/>
    </location>
</feature>
<accession>A0A8T4GEV9</accession>
<dbReference type="InterPro" id="IPR017533">
    <property type="entry name" value="Halocyanin"/>
</dbReference>
<dbReference type="GO" id="GO:0009055">
    <property type="term" value="F:electron transfer activity"/>
    <property type="evidence" value="ECO:0007669"/>
    <property type="project" value="InterPro"/>
</dbReference>
<protein>
    <submittedName>
        <fullName evidence="5">Halocyanin-like protein</fullName>
    </submittedName>
</protein>
<evidence type="ECO:0000313" key="6">
    <source>
        <dbReference type="Proteomes" id="UP000823588"/>
    </source>
</evidence>
<dbReference type="OrthoDB" id="11836at2157"/>
<dbReference type="EMBL" id="JAGGKQ010000015">
    <property type="protein sequence ID" value="MBP1923044.1"/>
    <property type="molecule type" value="Genomic_DNA"/>
</dbReference>
<feature type="region of interest" description="Disordered" evidence="3">
    <location>
        <begin position="21"/>
        <end position="71"/>
    </location>
</feature>
<proteinExistence type="predicted"/>
<dbReference type="Pfam" id="PF00127">
    <property type="entry name" value="Copper-bind"/>
    <property type="match status" value="1"/>
</dbReference>
<feature type="compositionally biased region" description="Gly residues" evidence="3">
    <location>
        <begin position="38"/>
        <end position="49"/>
    </location>
</feature>
<dbReference type="RefSeq" id="WP_209485753.1">
    <property type="nucleotide sequence ID" value="NZ_JAGGKQ010000015.1"/>
</dbReference>
<dbReference type="CDD" id="cd04220">
    <property type="entry name" value="Halocyanin"/>
    <property type="match status" value="1"/>
</dbReference>
<evidence type="ECO:0000256" key="1">
    <source>
        <dbReference type="ARBA" id="ARBA00022723"/>
    </source>
</evidence>
<keyword evidence="1" id="KW-0479">Metal-binding</keyword>
<evidence type="ECO:0000256" key="3">
    <source>
        <dbReference type="SAM" id="MobiDB-lite"/>
    </source>
</evidence>
<keyword evidence="2" id="KW-0186">Copper</keyword>
<dbReference type="GO" id="GO:0005507">
    <property type="term" value="F:copper ion binding"/>
    <property type="evidence" value="ECO:0007669"/>
    <property type="project" value="InterPro"/>
</dbReference>
<sequence>MTKELSRRRYVAGTGAALTVGALAGCADDEDPEDPDDGGNGGDDGNGGDNGDDTGSDDNGGNGGDDVPGAIDDFLADAQLYDGTIEDHTGEDEVVVEVGGGNGLAFDPPAIRIDSGTTVRWEWTGEGGAHNVVSTEESSSDFDSGDTVDDDGEVFEYSFDDDGIQLYQCVPHIGSGMLGGIDVID</sequence>
<feature type="compositionally biased region" description="Acidic residues" evidence="3">
    <location>
        <begin position="27"/>
        <end position="37"/>
    </location>
</feature>
<dbReference type="InterPro" id="IPR008972">
    <property type="entry name" value="Cupredoxin"/>
</dbReference>
<dbReference type="PROSITE" id="PS51257">
    <property type="entry name" value="PROKAR_LIPOPROTEIN"/>
    <property type="match status" value="1"/>
</dbReference>
<evidence type="ECO:0000259" key="4">
    <source>
        <dbReference type="Pfam" id="PF00127"/>
    </source>
</evidence>
<dbReference type="SUPFAM" id="SSF49503">
    <property type="entry name" value="Cupredoxins"/>
    <property type="match status" value="1"/>
</dbReference>
<dbReference type="InterPro" id="IPR000923">
    <property type="entry name" value="BlueCu_1"/>
</dbReference>
<dbReference type="NCBIfam" id="TIGR03102">
    <property type="entry name" value="halo_cynanin"/>
    <property type="match status" value="1"/>
</dbReference>
<dbReference type="Proteomes" id="UP000823588">
    <property type="component" value="Unassembled WGS sequence"/>
</dbReference>
<dbReference type="Gene3D" id="2.60.40.420">
    <property type="entry name" value="Cupredoxins - blue copper proteins"/>
    <property type="match status" value="1"/>
</dbReference>
<organism evidence="5 6">
    <name type="scientific">Halorubrum alkaliphilum</name>
    <dbReference type="NCBI Taxonomy" id="261290"/>
    <lineage>
        <taxon>Archaea</taxon>
        <taxon>Methanobacteriati</taxon>
        <taxon>Methanobacteriota</taxon>
        <taxon>Stenosarchaea group</taxon>
        <taxon>Halobacteria</taxon>
        <taxon>Halobacteriales</taxon>
        <taxon>Haloferacaceae</taxon>
        <taxon>Halorubrum</taxon>
    </lineage>
</organism>
<keyword evidence="6" id="KW-1185">Reference proteome</keyword>
<reference evidence="5" key="1">
    <citation type="submission" date="2021-03" db="EMBL/GenBank/DDBJ databases">
        <title>Genomic Encyclopedia of Type Strains, Phase IV (KMG-IV): sequencing the most valuable type-strain genomes for metagenomic binning, comparative biology and taxonomic classification.</title>
        <authorList>
            <person name="Goeker M."/>
        </authorList>
    </citation>
    <scope>NUCLEOTIDE SEQUENCE</scope>
    <source>
        <strain evidence="5">DSM 23564</strain>
    </source>
</reference>
<evidence type="ECO:0000256" key="2">
    <source>
        <dbReference type="ARBA" id="ARBA00023008"/>
    </source>
</evidence>